<dbReference type="SMART" id="SM01118">
    <property type="entry name" value="CYTH"/>
    <property type="match status" value="1"/>
</dbReference>
<dbReference type="GO" id="GO:0050355">
    <property type="term" value="F:inorganic triphosphate phosphatase activity"/>
    <property type="evidence" value="ECO:0007669"/>
    <property type="project" value="InterPro"/>
</dbReference>
<dbReference type="EMBL" id="VZOL01000247">
    <property type="protein sequence ID" value="KAB0668635.1"/>
    <property type="molecule type" value="Genomic_DNA"/>
</dbReference>
<sequence length="208" mass="22398">MAIEKEIKLALPAGQADAARRFFETLTGEAGDVIALANVYYDTPDLALARSKSAVRVRRTPHGWLQTFKTVGSADAGLHRRHEWELPVAGDALEIDALVTACDVPEAATALRDAAPALHALFRTDFSRTLWRIAIGGATVEAAVDVGEIVVQAENDTRREPISEIELELIDGPEAALATLAAELQQALPGLAPENISKAQRGYRLRAQ</sequence>
<dbReference type="Proteomes" id="UP000068016">
    <property type="component" value="Unassembled WGS sequence"/>
</dbReference>
<reference evidence="5 6" key="1">
    <citation type="submission" date="2015-11" db="EMBL/GenBank/DDBJ databases">
        <title>Expanding the genomic diversity of Burkholderia species for the development of highly accurate diagnostics.</title>
        <authorList>
            <person name="Sahl J."/>
            <person name="Keim P."/>
            <person name="Wagner D."/>
        </authorList>
    </citation>
    <scope>NUCLEOTIDE SEQUENCE [LARGE SCALE GENOMIC DNA]</scope>
    <source>
        <strain evidence="3 5">MSMB1301WGS</strain>
        <strain evidence="4 6">MSMB793WGS</strain>
    </source>
</reference>
<accession>A0A104NXU0</accession>
<dbReference type="SUPFAM" id="SSF55154">
    <property type="entry name" value="CYTH-like phosphatases"/>
    <property type="match status" value="1"/>
</dbReference>
<reference evidence="2 7" key="2">
    <citation type="submission" date="2019-09" db="EMBL/GenBank/DDBJ databases">
        <title>Draft genome sequences of 48 bacterial type strains from the CCUG.</title>
        <authorList>
            <person name="Tunovic T."/>
            <person name="Pineiro-Iglesias B."/>
            <person name="Unosson C."/>
            <person name="Inganas E."/>
            <person name="Ohlen M."/>
            <person name="Cardew S."/>
            <person name="Jensie-Markopoulos S."/>
            <person name="Salva-Serra F."/>
            <person name="Jaen-Luchoro D."/>
            <person name="Karlsson R."/>
            <person name="Svensson-Stadler L."/>
            <person name="Chun J."/>
            <person name="Moore E."/>
        </authorList>
    </citation>
    <scope>NUCLEOTIDE SEQUENCE [LARGE SCALE GENOMIC DNA]</scope>
    <source>
        <strain evidence="2 7">CCUG 65687</strain>
    </source>
</reference>
<dbReference type="PROSITE" id="PS51707">
    <property type="entry name" value="CYTH"/>
    <property type="match status" value="1"/>
</dbReference>
<comment type="caution">
    <text evidence="4">The sequence shown here is derived from an EMBL/GenBank/DDBJ whole genome shotgun (WGS) entry which is preliminary data.</text>
</comment>
<dbReference type="InterPro" id="IPR023577">
    <property type="entry name" value="CYTH_domain"/>
</dbReference>
<evidence type="ECO:0000313" key="7">
    <source>
        <dbReference type="Proteomes" id="UP000473571"/>
    </source>
</evidence>
<evidence type="ECO:0000259" key="1">
    <source>
        <dbReference type="PROSITE" id="PS51707"/>
    </source>
</evidence>
<evidence type="ECO:0000313" key="6">
    <source>
        <dbReference type="Proteomes" id="UP000068016"/>
    </source>
</evidence>
<dbReference type="PANTHER" id="PTHR39569:SF1">
    <property type="entry name" value="INORGANIC TRIPHOSPHATASE"/>
    <property type="match status" value="1"/>
</dbReference>
<dbReference type="EMBL" id="LPLZ01000091">
    <property type="protein sequence ID" value="KWN04560.1"/>
    <property type="molecule type" value="Genomic_DNA"/>
</dbReference>
<evidence type="ECO:0000313" key="2">
    <source>
        <dbReference type="EMBL" id="KAB0668635.1"/>
    </source>
</evidence>
<dbReference type="Proteomes" id="UP000473571">
    <property type="component" value="Unassembled WGS sequence"/>
</dbReference>
<dbReference type="Pfam" id="PF01928">
    <property type="entry name" value="CYTH"/>
    <property type="match status" value="1"/>
</dbReference>
<dbReference type="PANTHER" id="PTHR39569">
    <property type="entry name" value="INORGANIC TRIPHOSPHATASE"/>
    <property type="match status" value="1"/>
</dbReference>
<evidence type="ECO:0000313" key="4">
    <source>
        <dbReference type="EMBL" id="KWN04560.1"/>
    </source>
</evidence>
<keyword evidence="5" id="KW-1185">Reference proteome</keyword>
<dbReference type="InterPro" id="IPR039013">
    <property type="entry name" value="YgiF"/>
</dbReference>
<dbReference type="Proteomes" id="UP000062317">
    <property type="component" value="Unassembled WGS sequence"/>
</dbReference>
<dbReference type="RefSeq" id="WP_059449743.1">
    <property type="nucleotide sequence ID" value="NZ_CABVPO010000011.1"/>
</dbReference>
<feature type="domain" description="CYTH" evidence="1">
    <location>
        <begin position="2"/>
        <end position="208"/>
    </location>
</feature>
<dbReference type="AlphaFoldDB" id="A0A104NXU0"/>
<gene>
    <name evidence="2" type="ORF">F7R13_18035</name>
    <name evidence="3" type="ORF">WT27_27630</name>
    <name evidence="4" type="ORF">WT83_30665</name>
</gene>
<dbReference type="Gene3D" id="2.40.320.10">
    <property type="entry name" value="Hypothetical Protein Pfu-838710-001"/>
    <property type="match status" value="1"/>
</dbReference>
<evidence type="ECO:0000313" key="5">
    <source>
        <dbReference type="Proteomes" id="UP000062317"/>
    </source>
</evidence>
<dbReference type="EMBL" id="LPEQ01000037">
    <property type="protein sequence ID" value="KVV53236.1"/>
    <property type="molecule type" value="Genomic_DNA"/>
</dbReference>
<name>A0A104NXU0_9BURK</name>
<dbReference type="GO" id="GO:0046872">
    <property type="term" value="F:metal ion binding"/>
    <property type="evidence" value="ECO:0007669"/>
    <property type="project" value="TreeGrafter"/>
</dbReference>
<dbReference type="CDD" id="cd07756">
    <property type="entry name" value="CYTH-like_Pase_CHAD"/>
    <property type="match status" value="1"/>
</dbReference>
<evidence type="ECO:0000313" key="3">
    <source>
        <dbReference type="EMBL" id="KVV53236.1"/>
    </source>
</evidence>
<dbReference type="InterPro" id="IPR033469">
    <property type="entry name" value="CYTH-like_dom_sf"/>
</dbReference>
<protein>
    <submittedName>
        <fullName evidence="4">Adenylate cyclase</fullName>
    </submittedName>
    <submittedName>
        <fullName evidence="2">CYTH domain-containing protein</fullName>
    </submittedName>
</protein>
<organism evidence="4 6">
    <name type="scientific">Burkholderia territorii</name>
    <dbReference type="NCBI Taxonomy" id="1503055"/>
    <lineage>
        <taxon>Bacteria</taxon>
        <taxon>Pseudomonadati</taxon>
        <taxon>Pseudomonadota</taxon>
        <taxon>Betaproteobacteria</taxon>
        <taxon>Burkholderiales</taxon>
        <taxon>Burkholderiaceae</taxon>
        <taxon>Burkholderia</taxon>
        <taxon>Burkholderia cepacia complex</taxon>
    </lineage>
</organism>
<proteinExistence type="predicted"/>